<name>W7T7B0_9STRA</name>
<evidence type="ECO:0000313" key="2">
    <source>
        <dbReference type="Proteomes" id="UP000019335"/>
    </source>
</evidence>
<sequence>MPWENVSLGVESPLQHSAQSEQCTCMLWNAQLRAVRAWTFPPLPEDGIRPLFGKYYPSHTIQTSETKRSYQSFNISAPHNLIKRMASRALLVCHSFCLLCPSLSFL</sequence>
<organism evidence="1 2">
    <name type="scientific">Nannochloropsis gaditana</name>
    <dbReference type="NCBI Taxonomy" id="72520"/>
    <lineage>
        <taxon>Eukaryota</taxon>
        <taxon>Sar</taxon>
        <taxon>Stramenopiles</taxon>
        <taxon>Ochrophyta</taxon>
        <taxon>Eustigmatophyceae</taxon>
        <taxon>Eustigmatales</taxon>
        <taxon>Monodopsidaceae</taxon>
        <taxon>Nannochloropsis</taxon>
    </lineage>
</organism>
<dbReference type="Proteomes" id="UP000019335">
    <property type="component" value="Chromosome 19"/>
</dbReference>
<dbReference type="EMBL" id="AZIL01002027">
    <property type="protein sequence ID" value="EWM22900.1"/>
    <property type="molecule type" value="Genomic_DNA"/>
</dbReference>
<proteinExistence type="predicted"/>
<gene>
    <name evidence="1" type="ORF">Naga_101299g2</name>
</gene>
<reference evidence="1 2" key="1">
    <citation type="journal article" date="2014" name="Mol. Plant">
        <title>Chromosome Scale Genome Assembly and Transcriptome Profiling of Nannochloropsis gaditana in Nitrogen Depletion.</title>
        <authorList>
            <person name="Corteggiani Carpinelli E."/>
            <person name="Telatin A."/>
            <person name="Vitulo N."/>
            <person name="Forcato C."/>
            <person name="D'Angelo M."/>
            <person name="Schiavon R."/>
            <person name="Vezzi A."/>
            <person name="Giacometti G.M."/>
            <person name="Morosinotto T."/>
            <person name="Valle G."/>
        </authorList>
    </citation>
    <scope>NUCLEOTIDE SEQUENCE [LARGE SCALE GENOMIC DNA]</scope>
    <source>
        <strain evidence="1 2">B-31</strain>
    </source>
</reference>
<protein>
    <submittedName>
        <fullName evidence="1">Uncharacterized protein</fullName>
    </submittedName>
</protein>
<dbReference type="AlphaFoldDB" id="W7T7B0"/>
<accession>W7T7B0</accession>
<keyword evidence="2" id="KW-1185">Reference proteome</keyword>
<evidence type="ECO:0000313" key="1">
    <source>
        <dbReference type="EMBL" id="EWM22900.1"/>
    </source>
</evidence>
<comment type="caution">
    <text evidence="1">The sequence shown here is derived from an EMBL/GenBank/DDBJ whole genome shotgun (WGS) entry which is preliminary data.</text>
</comment>